<comment type="caution">
    <text evidence="2">The sequence shown here is derived from an EMBL/GenBank/DDBJ whole genome shotgun (WGS) entry which is preliminary data.</text>
</comment>
<sequence length="146" mass="15264">VSVSHSHPSLSLAHPKASMAQRGPLVSPTGTLPWTAPSLALLLLGACWAARPSEQWGGRSSGWVTRARRNPRELLFPGGGGREEASELGRAGEGVGAAAGSRARRASSTSSRQAREQVSLISTSFVLKGDASHNQAMVHWTGENSS</sequence>
<feature type="region of interest" description="Disordered" evidence="1">
    <location>
        <begin position="1"/>
        <end position="24"/>
    </location>
</feature>
<reference evidence="2 3" key="1">
    <citation type="journal article" date="2020" name="G3 (Bethesda)">
        <title>Draft Genome of the Common Snapping Turtle, Chelydra serpentina, a Model for Phenotypic Plasticity in Reptiles.</title>
        <authorList>
            <person name="Das D."/>
            <person name="Singh S.K."/>
            <person name="Bierstedt J."/>
            <person name="Erickson A."/>
            <person name="Galli G.L.J."/>
            <person name="Crossley D.A. 2nd"/>
            <person name="Rhen T."/>
        </authorList>
    </citation>
    <scope>NUCLEOTIDE SEQUENCE [LARGE SCALE GENOMIC DNA]</scope>
    <source>
        <strain evidence="2">KW</strain>
    </source>
</reference>
<accession>A0A8T1T4Z4</accession>
<dbReference type="OrthoDB" id="8959353at2759"/>
<keyword evidence="2" id="KW-0675">Receptor</keyword>
<keyword evidence="3" id="KW-1185">Reference proteome</keyword>
<dbReference type="AlphaFoldDB" id="A0A8T1T4Z4"/>
<evidence type="ECO:0000256" key="1">
    <source>
        <dbReference type="SAM" id="MobiDB-lite"/>
    </source>
</evidence>
<feature type="compositionally biased region" description="Low complexity" evidence="1">
    <location>
        <begin position="1"/>
        <end position="15"/>
    </location>
</feature>
<organism evidence="2 3">
    <name type="scientific">Chelydra serpentina</name>
    <name type="common">Snapping turtle</name>
    <name type="synonym">Testudo serpentina</name>
    <dbReference type="NCBI Taxonomy" id="8475"/>
    <lineage>
        <taxon>Eukaryota</taxon>
        <taxon>Metazoa</taxon>
        <taxon>Chordata</taxon>
        <taxon>Craniata</taxon>
        <taxon>Vertebrata</taxon>
        <taxon>Euteleostomi</taxon>
        <taxon>Archelosauria</taxon>
        <taxon>Testudinata</taxon>
        <taxon>Testudines</taxon>
        <taxon>Cryptodira</taxon>
        <taxon>Durocryptodira</taxon>
        <taxon>Americhelydia</taxon>
        <taxon>Chelydroidea</taxon>
        <taxon>Chelydridae</taxon>
        <taxon>Chelydra</taxon>
    </lineage>
</organism>
<feature type="compositionally biased region" description="Low complexity" evidence="1">
    <location>
        <begin position="98"/>
        <end position="112"/>
    </location>
</feature>
<feature type="non-terminal residue" evidence="2">
    <location>
        <position position="146"/>
    </location>
</feature>
<dbReference type="Proteomes" id="UP000765507">
    <property type="component" value="Unassembled WGS sequence"/>
</dbReference>
<evidence type="ECO:0000313" key="3">
    <source>
        <dbReference type="Proteomes" id="UP000765507"/>
    </source>
</evidence>
<evidence type="ECO:0000313" key="2">
    <source>
        <dbReference type="EMBL" id="KAG6935855.1"/>
    </source>
</evidence>
<gene>
    <name evidence="2" type="ORF">G0U57_013882</name>
</gene>
<name>A0A8T1T4Z4_CHESE</name>
<feature type="non-terminal residue" evidence="2">
    <location>
        <position position="1"/>
    </location>
</feature>
<proteinExistence type="predicted"/>
<dbReference type="EMBL" id="JAHGAV010000039">
    <property type="protein sequence ID" value="KAG6935855.1"/>
    <property type="molecule type" value="Genomic_DNA"/>
</dbReference>
<feature type="region of interest" description="Disordered" evidence="1">
    <location>
        <begin position="72"/>
        <end position="115"/>
    </location>
</feature>
<protein>
    <submittedName>
        <fullName evidence="2">Sortilin related VPS10 domain containing receptor 2</fullName>
    </submittedName>
</protein>